<evidence type="ECO:0000313" key="2">
    <source>
        <dbReference type="Proteomes" id="UP000814140"/>
    </source>
</evidence>
<proteinExistence type="predicted"/>
<evidence type="ECO:0000313" key="1">
    <source>
        <dbReference type="EMBL" id="KAI0056612.1"/>
    </source>
</evidence>
<protein>
    <submittedName>
        <fullName evidence="1">FAD/NAD-P-binding domain-containing protein</fullName>
    </submittedName>
</protein>
<sequence length="583" mass="64844">MATTDPHLDSVCIIGAGFAGLITAHTLLRDGFTNVVILTRDKSVGGVWQSERVYPGLQINSLIGELSFSSLEMPQTKTLGDRMTGYDMNVYLETFAARYLDGKIRFETEVVNIQRDVSEEGWLIDVTDKRTDKSEILTFRRLVLCTGGCNTPAVPESLSPSAAAQAGFKGPVFHSMYFRSRLDDVLAAVRPIGPDGRDAADSIVIVGGGKSGQDIAAYLANEGRKVTVVCERIDCYLASSKYVPSFLRKSSRVFSVMSPHITLRSHLERFLHTTWLGSKIVHAFWNLIKGSAFMAVGVAKDSPLRRINSPFWTIHVSDEGVPSENRFHMLANTGKIDLAIPARVETYGGDGKTLILKDGSVLRADAVILATGYSSSWNSIFDKETSATVGLERRAPTSRAAKYHWDYTSLAYPPPAHPDAMKWITPIYRGIVPAKNIALRDLAINGAVYSGNYGMVCEVSAHWISSYFLGDKMRIPETAEKALEATERQAAWIRQRYPDTLPWVNESYTSSVSLPTWPQTVDDLLEDLELPSMRSGGNWLTWWSKPVNMKEISMLKEERDTRRHLEGPRQRPHVVALFHRKPA</sequence>
<comment type="caution">
    <text evidence="1">The sequence shown here is derived from an EMBL/GenBank/DDBJ whole genome shotgun (WGS) entry which is preliminary data.</text>
</comment>
<gene>
    <name evidence="1" type="ORF">BV25DRAFT_1872701</name>
</gene>
<organism evidence="1 2">
    <name type="scientific">Artomyces pyxidatus</name>
    <dbReference type="NCBI Taxonomy" id="48021"/>
    <lineage>
        <taxon>Eukaryota</taxon>
        <taxon>Fungi</taxon>
        <taxon>Dikarya</taxon>
        <taxon>Basidiomycota</taxon>
        <taxon>Agaricomycotina</taxon>
        <taxon>Agaricomycetes</taxon>
        <taxon>Russulales</taxon>
        <taxon>Auriscalpiaceae</taxon>
        <taxon>Artomyces</taxon>
    </lineage>
</organism>
<dbReference type="EMBL" id="MU277261">
    <property type="protein sequence ID" value="KAI0056612.1"/>
    <property type="molecule type" value="Genomic_DNA"/>
</dbReference>
<reference evidence="1" key="1">
    <citation type="submission" date="2021-03" db="EMBL/GenBank/DDBJ databases">
        <authorList>
            <consortium name="DOE Joint Genome Institute"/>
            <person name="Ahrendt S."/>
            <person name="Looney B.P."/>
            <person name="Miyauchi S."/>
            <person name="Morin E."/>
            <person name="Drula E."/>
            <person name="Courty P.E."/>
            <person name="Chicoki N."/>
            <person name="Fauchery L."/>
            <person name="Kohler A."/>
            <person name="Kuo A."/>
            <person name="Labutti K."/>
            <person name="Pangilinan J."/>
            <person name="Lipzen A."/>
            <person name="Riley R."/>
            <person name="Andreopoulos W."/>
            <person name="He G."/>
            <person name="Johnson J."/>
            <person name="Barry K.W."/>
            <person name="Grigoriev I.V."/>
            <person name="Nagy L."/>
            <person name="Hibbett D."/>
            <person name="Henrissat B."/>
            <person name="Matheny P.B."/>
            <person name="Labbe J."/>
            <person name="Martin F."/>
        </authorList>
    </citation>
    <scope>NUCLEOTIDE SEQUENCE</scope>
    <source>
        <strain evidence="1">HHB10654</strain>
    </source>
</reference>
<name>A0ACB8SK62_9AGAM</name>
<reference evidence="1" key="2">
    <citation type="journal article" date="2022" name="New Phytol.">
        <title>Evolutionary transition to the ectomycorrhizal habit in the genomes of a hyperdiverse lineage of mushroom-forming fungi.</title>
        <authorList>
            <person name="Looney B."/>
            <person name="Miyauchi S."/>
            <person name="Morin E."/>
            <person name="Drula E."/>
            <person name="Courty P.E."/>
            <person name="Kohler A."/>
            <person name="Kuo A."/>
            <person name="LaButti K."/>
            <person name="Pangilinan J."/>
            <person name="Lipzen A."/>
            <person name="Riley R."/>
            <person name="Andreopoulos W."/>
            <person name="He G."/>
            <person name="Johnson J."/>
            <person name="Nolan M."/>
            <person name="Tritt A."/>
            <person name="Barry K.W."/>
            <person name="Grigoriev I.V."/>
            <person name="Nagy L.G."/>
            <person name="Hibbett D."/>
            <person name="Henrissat B."/>
            <person name="Matheny P.B."/>
            <person name="Labbe J."/>
            <person name="Martin F.M."/>
        </authorList>
    </citation>
    <scope>NUCLEOTIDE SEQUENCE</scope>
    <source>
        <strain evidence="1">HHB10654</strain>
    </source>
</reference>
<dbReference type="Proteomes" id="UP000814140">
    <property type="component" value="Unassembled WGS sequence"/>
</dbReference>
<accession>A0ACB8SK62</accession>
<keyword evidence="2" id="KW-1185">Reference proteome</keyword>